<dbReference type="EMBL" id="JACJQU010000011">
    <property type="protein sequence ID" value="MBD2295319.1"/>
    <property type="molecule type" value="Genomic_DNA"/>
</dbReference>
<evidence type="ECO:0000313" key="1">
    <source>
        <dbReference type="EMBL" id="MBD2295319.1"/>
    </source>
</evidence>
<gene>
    <name evidence="1" type="ORF">H6G06_18040</name>
</gene>
<organism evidence="1 2">
    <name type="scientific">Anabaena sphaerica FACHB-251</name>
    <dbReference type="NCBI Taxonomy" id="2692883"/>
    <lineage>
        <taxon>Bacteria</taxon>
        <taxon>Bacillati</taxon>
        <taxon>Cyanobacteriota</taxon>
        <taxon>Cyanophyceae</taxon>
        <taxon>Nostocales</taxon>
        <taxon>Nostocaceae</taxon>
        <taxon>Anabaena</taxon>
    </lineage>
</organism>
<dbReference type="RefSeq" id="WP_190562576.1">
    <property type="nucleotide sequence ID" value="NZ_JACJQU010000011.1"/>
</dbReference>
<reference evidence="2" key="1">
    <citation type="journal article" date="2020" name="ISME J.">
        <title>Comparative genomics reveals insights into cyanobacterial evolution and habitat adaptation.</title>
        <authorList>
            <person name="Chen M.Y."/>
            <person name="Teng W.K."/>
            <person name="Zhao L."/>
            <person name="Hu C.X."/>
            <person name="Zhou Y.K."/>
            <person name="Han B.P."/>
            <person name="Song L.R."/>
            <person name="Shu W.S."/>
        </authorList>
    </citation>
    <scope>NUCLEOTIDE SEQUENCE [LARGE SCALE GENOMIC DNA]</scope>
    <source>
        <strain evidence="2">FACHB-251</strain>
    </source>
</reference>
<keyword evidence="2" id="KW-1185">Reference proteome</keyword>
<dbReference type="AlphaFoldDB" id="A0A926WKB6"/>
<dbReference type="Proteomes" id="UP000662185">
    <property type="component" value="Unassembled WGS sequence"/>
</dbReference>
<name>A0A926WKB6_9NOST</name>
<comment type="caution">
    <text evidence="1">The sequence shown here is derived from an EMBL/GenBank/DDBJ whole genome shotgun (WGS) entry which is preliminary data.</text>
</comment>
<accession>A0A926WKB6</accession>
<protein>
    <submittedName>
        <fullName evidence="1">Uncharacterized protein</fullName>
    </submittedName>
</protein>
<proteinExistence type="predicted"/>
<evidence type="ECO:0000313" key="2">
    <source>
        <dbReference type="Proteomes" id="UP000662185"/>
    </source>
</evidence>
<sequence>MNIREKLEQQFISTSDSQTPFYRPLFMQLPFLKFWRWFVDFLYRQPEPQVWERRDRHGNVWWFAYDPATGQSAYLASEQEVMIWIEQIYHQKSLGSHKQIWY</sequence>